<keyword evidence="3" id="KW-1185">Reference proteome</keyword>
<feature type="compositionally biased region" description="Basic and acidic residues" evidence="1">
    <location>
        <begin position="114"/>
        <end position="128"/>
    </location>
</feature>
<feature type="region of interest" description="Disordered" evidence="1">
    <location>
        <begin position="55"/>
        <end position="75"/>
    </location>
</feature>
<feature type="region of interest" description="Disordered" evidence="1">
    <location>
        <begin position="114"/>
        <end position="158"/>
    </location>
</feature>
<comment type="caution">
    <text evidence="2">The sequence shown here is derived from an EMBL/GenBank/DDBJ whole genome shotgun (WGS) entry which is preliminary data.</text>
</comment>
<feature type="compositionally biased region" description="Acidic residues" evidence="1">
    <location>
        <begin position="129"/>
        <end position="158"/>
    </location>
</feature>
<gene>
    <name evidence="2" type="ORF">QN277_012336</name>
</gene>
<proteinExistence type="predicted"/>
<dbReference type="Proteomes" id="UP001293593">
    <property type="component" value="Unassembled WGS sequence"/>
</dbReference>
<organism evidence="2 3">
    <name type="scientific">Acacia crassicarpa</name>
    <name type="common">northern wattle</name>
    <dbReference type="NCBI Taxonomy" id="499986"/>
    <lineage>
        <taxon>Eukaryota</taxon>
        <taxon>Viridiplantae</taxon>
        <taxon>Streptophyta</taxon>
        <taxon>Embryophyta</taxon>
        <taxon>Tracheophyta</taxon>
        <taxon>Spermatophyta</taxon>
        <taxon>Magnoliopsida</taxon>
        <taxon>eudicotyledons</taxon>
        <taxon>Gunneridae</taxon>
        <taxon>Pentapetalae</taxon>
        <taxon>rosids</taxon>
        <taxon>fabids</taxon>
        <taxon>Fabales</taxon>
        <taxon>Fabaceae</taxon>
        <taxon>Caesalpinioideae</taxon>
        <taxon>mimosoid clade</taxon>
        <taxon>Acacieae</taxon>
        <taxon>Acacia</taxon>
    </lineage>
</organism>
<dbReference type="EMBL" id="JAWXYG010000002">
    <property type="protein sequence ID" value="KAK4280757.1"/>
    <property type="molecule type" value="Genomic_DNA"/>
</dbReference>
<dbReference type="AlphaFoldDB" id="A0AAE1TCU8"/>
<protein>
    <submittedName>
        <fullName evidence="2">Uncharacterized protein</fullName>
    </submittedName>
</protein>
<evidence type="ECO:0000256" key="1">
    <source>
        <dbReference type="SAM" id="MobiDB-lite"/>
    </source>
</evidence>
<evidence type="ECO:0000313" key="3">
    <source>
        <dbReference type="Proteomes" id="UP001293593"/>
    </source>
</evidence>
<name>A0AAE1TCU8_9FABA</name>
<sequence length="158" mass="17758">MYRTAFRNLSSCARDLLLHSLNHNHNPNHVLPLFSSSAHSIAPRFFSSTNNLSNQVASSQAHSREKDDPSLSEDVISNAELKKRISKLEEGDTEAIPEIFEGILSRMLAGKPEEAHNELKKELLGERTESDEEETESSDNNEDLEFDLDDEMSGTDEE</sequence>
<reference evidence="2" key="1">
    <citation type="submission" date="2023-10" db="EMBL/GenBank/DDBJ databases">
        <title>Chromosome-level genome of the transformable northern wattle, Acacia crassicarpa.</title>
        <authorList>
            <person name="Massaro I."/>
            <person name="Sinha N.R."/>
            <person name="Poethig S."/>
            <person name="Leichty A.R."/>
        </authorList>
    </citation>
    <scope>NUCLEOTIDE SEQUENCE</scope>
    <source>
        <strain evidence="2">Acra3RX</strain>
        <tissue evidence="2">Leaf</tissue>
    </source>
</reference>
<accession>A0AAE1TCU8</accession>
<evidence type="ECO:0000313" key="2">
    <source>
        <dbReference type="EMBL" id="KAK4280757.1"/>
    </source>
</evidence>